<name>A0A815SKE4_9BILA</name>
<comment type="caution">
    <text evidence="1">The sequence shown here is derived from an EMBL/GenBank/DDBJ whole genome shotgun (WGS) entry which is preliminary data.</text>
</comment>
<reference evidence="1" key="1">
    <citation type="submission" date="2021-02" db="EMBL/GenBank/DDBJ databases">
        <authorList>
            <person name="Nowell W R."/>
        </authorList>
    </citation>
    <scope>NUCLEOTIDE SEQUENCE</scope>
</reference>
<dbReference type="AlphaFoldDB" id="A0A815SKE4"/>
<dbReference type="Proteomes" id="UP000663855">
    <property type="component" value="Unassembled WGS sequence"/>
</dbReference>
<accession>A0A815SKE4</accession>
<protein>
    <submittedName>
        <fullName evidence="1">Uncharacterized protein</fullName>
    </submittedName>
</protein>
<proteinExistence type="predicted"/>
<organism evidence="1 2">
    <name type="scientific">Rotaria magnacalcarata</name>
    <dbReference type="NCBI Taxonomy" id="392030"/>
    <lineage>
        <taxon>Eukaryota</taxon>
        <taxon>Metazoa</taxon>
        <taxon>Spiralia</taxon>
        <taxon>Gnathifera</taxon>
        <taxon>Rotifera</taxon>
        <taxon>Eurotatoria</taxon>
        <taxon>Bdelloidea</taxon>
        <taxon>Philodinida</taxon>
        <taxon>Philodinidae</taxon>
        <taxon>Rotaria</taxon>
    </lineage>
</organism>
<evidence type="ECO:0000313" key="2">
    <source>
        <dbReference type="Proteomes" id="UP000663855"/>
    </source>
</evidence>
<dbReference type="EMBL" id="CAJNOV010012636">
    <property type="protein sequence ID" value="CAF1492609.1"/>
    <property type="molecule type" value="Genomic_DNA"/>
</dbReference>
<evidence type="ECO:0000313" key="1">
    <source>
        <dbReference type="EMBL" id="CAF1492609.1"/>
    </source>
</evidence>
<gene>
    <name evidence="1" type="ORF">CJN711_LOCUS26792</name>
</gene>
<sequence>MDYTLHEAILLYCQLFHSTLEIQPRECDNNCLLDYIDKWTLNSTPVIIDYRGGFPTKHLYSIQLAFPQAGIYSIDILYEELDLVICNINGDETKWRIIPVRHRIGKQDQQELIECLRQELEGTLSTWNVIKISEVSFHSKIENLFEYDPYSELLELKKINFIDSTEKCEVIPCCVFMVYNTYGATPDVNLLKPEGLIDRVHTKIDMDYANGSFLNSVKNQQQLHPTNKWNDLYAQLKEFKLILPERPQISRIIFPRIGHCNWLNANMITKLVYYREKFNKNDPMANSFGIKSDYLQGVDCLNLSSRMAENKMETLNSSIVQEFIEQHMSSFWKDADFKHESVYKCPRNFTNECFHELLG</sequence>